<feature type="compositionally biased region" description="Polar residues" evidence="1">
    <location>
        <begin position="95"/>
        <end position="105"/>
    </location>
</feature>
<accession>A0ABR1HGK9</accession>
<gene>
    <name evidence="2" type="ORF">QQZ08_010461</name>
</gene>
<evidence type="ECO:0000256" key="1">
    <source>
        <dbReference type="SAM" id="MobiDB-lite"/>
    </source>
</evidence>
<organism evidence="2 3">
    <name type="scientific">Neonectria magnoliae</name>
    <dbReference type="NCBI Taxonomy" id="2732573"/>
    <lineage>
        <taxon>Eukaryota</taxon>
        <taxon>Fungi</taxon>
        <taxon>Dikarya</taxon>
        <taxon>Ascomycota</taxon>
        <taxon>Pezizomycotina</taxon>
        <taxon>Sordariomycetes</taxon>
        <taxon>Hypocreomycetidae</taxon>
        <taxon>Hypocreales</taxon>
        <taxon>Nectriaceae</taxon>
        <taxon>Neonectria</taxon>
    </lineage>
</organism>
<evidence type="ECO:0000313" key="3">
    <source>
        <dbReference type="Proteomes" id="UP001498421"/>
    </source>
</evidence>
<name>A0ABR1HGK9_9HYPO</name>
<feature type="compositionally biased region" description="Low complexity" evidence="1">
    <location>
        <begin position="106"/>
        <end position="134"/>
    </location>
</feature>
<feature type="region of interest" description="Disordered" evidence="1">
    <location>
        <begin position="166"/>
        <end position="219"/>
    </location>
</feature>
<reference evidence="2 3" key="1">
    <citation type="journal article" date="2025" name="Microbiol. Resour. Announc.">
        <title>Draft genome sequences for Neonectria magnoliae and Neonectria punicea, canker pathogens of Liriodendron tulipifera and Acer saccharum in West Virginia.</title>
        <authorList>
            <person name="Petronek H.M."/>
            <person name="Kasson M.T."/>
            <person name="Metheny A.M."/>
            <person name="Stauder C.M."/>
            <person name="Lovett B."/>
            <person name="Lynch S.C."/>
            <person name="Garnas J.R."/>
            <person name="Kasson L.R."/>
            <person name="Stajich J.E."/>
        </authorList>
    </citation>
    <scope>NUCLEOTIDE SEQUENCE [LARGE SCALE GENOMIC DNA]</scope>
    <source>
        <strain evidence="2 3">NRRL 64651</strain>
    </source>
</reference>
<feature type="compositionally biased region" description="Basic and acidic residues" evidence="1">
    <location>
        <begin position="301"/>
        <end position="314"/>
    </location>
</feature>
<sequence>MSCRQTAQTQAQGPYIPMRDAMDRHDYGITKARKASSTGGGRAWSEDEEHYLLQTRLQKMPYKYIAAHLKKTELACRLHYHQLSHGSNRRKRAASCSSVGTSNDISPAMAARAPSPARESVSRSASPPGSSVGYSPPPPSIGNANGLNCIQLPSIMTSENMPRLPAILPKPASMTLPHPSASSHATPQTYASPVADNHVSVSPPAAYHHGHPSQSRTTPPLRLDCSGIPAPAMPAHTAAHVDLSRLHSIYSAHRNSFWTAVANEYGPSVSPTMLEQAWKTGVCCSQTALTPITPISSPGNGERESQSKGQDKTRISSILGIDADPRTARDRDIVRRMEEERFGAMQSAH</sequence>
<feature type="compositionally biased region" description="Polar residues" evidence="1">
    <location>
        <begin position="180"/>
        <end position="191"/>
    </location>
</feature>
<feature type="region of interest" description="Disordered" evidence="1">
    <location>
        <begin position="83"/>
        <end position="139"/>
    </location>
</feature>
<evidence type="ECO:0008006" key="4">
    <source>
        <dbReference type="Google" id="ProtNLM"/>
    </source>
</evidence>
<comment type="caution">
    <text evidence="2">The sequence shown here is derived from an EMBL/GenBank/DDBJ whole genome shotgun (WGS) entry which is preliminary data.</text>
</comment>
<dbReference type="EMBL" id="JAZAVK010000136">
    <property type="protein sequence ID" value="KAK7420328.1"/>
    <property type="molecule type" value="Genomic_DNA"/>
</dbReference>
<feature type="region of interest" description="Disordered" evidence="1">
    <location>
        <begin position="290"/>
        <end position="331"/>
    </location>
</feature>
<protein>
    <recommendedName>
        <fullName evidence="4">Myb-like domain-containing protein</fullName>
    </recommendedName>
</protein>
<dbReference type="Proteomes" id="UP001498421">
    <property type="component" value="Unassembled WGS sequence"/>
</dbReference>
<evidence type="ECO:0000313" key="2">
    <source>
        <dbReference type="EMBL" id="KAK7420328.1"/>
    </source>
</evidence>
<keyword evidence="3" id="KW-1185">Reference proteome</keyword>
<feature type="compositionally biased region" description="Polar residues" evidence="1">
    <location>
        <begin position="290"/>
        <end position="299"/>
    </location>
</feature>
<proteinExistence type="predicted"/>
<feature type="compositionally biased region" description="Basic residues" evidence="1">
    <location>
        <begin position="83"/>
        <end position="93"/>
    </location>
</feature>